<dbReference type="CDD" id="cd10789">
    <property type="entry name" value="GH38N_AMII_ER_cytosolic"/>
    <property type="match status" value="1"/>
</dbReference>
<dbReference type="EC" id="3.2.1.24" evidence="3"/>
<dbReference type="EMBL" id="CADCTS010000475">
    <property type="protein sequence ID" value="CAA9335606.1"/>
    <property type="molecule type" value="Genomic_DNA"/>
</dbReference>
<organism evidence="3">
    <name type="scientific">uncultured Friedmanniella sp</name>
    <dbReference type="NCBI Taxonomy" id="335381"/>
    <lineage>
        <taxon>Bacteria</taxon>
        <taxon>Bacillati</taxon>
        <taxon>Actinomycetota</taxon>
        <taxon>Actinomycetes</taxon>
        <taxon>Propionibacteriales</taxon>
        <taxon>Nocardioidaceae</taxon>
        <taxon>Friedmanniella</taxon>
        <taxon>environmental samples</taxon>
    </lineage>
</organism>
<feature type="domain" description="Glycoside hydrolase family 38 N-terminal" evidence="1">
    <location>
        <begin position="252"/>
        <end position="428"/>
    </location>
</feature>
<dbReference type="SUPFAM" id="SSF88713">
    <property type="entry name" value="Glycoside hydrolase/deacetylase"/>
    <property type="match status" value="1"/>
</dbReference>
<dbReference type="InterPro" id="IPR054723">
    <property type="entry name" value="Ams1-like_N"/>
</dbReference>
<keyword evidence="3" id="KW-0326">Glycosidase</keyword>
<name>A0A6J4LMF7_9ACTN</name>
<feature type="domain" description="Alpha-mannosidase Ams1-like N-terminal" evidence="2">
    <location>
        <begin position="30"/>
        <end position="176"/>
    </location>
</feature>
<dbReference type="InterPro" id="IPR000602">
    <property type="entry name" value="Glyco_hydro_38_N"/>
</dbReference>
<dbReference type="Pfam" id="PF01074">
    <property type="entry name" value="Glyco_hydro_38N"/>
    <property type="match status" value="1"/>
</dbReference>
<dbReference type="AlphaFoldDB" id="A0A6J4LMF7"/>
<sequence>MHDDRILLEGRLSRFTTDHLSPAVHRDRAPLTLTAWPVPGEPVPFAEAVQQEFTPIEVGAAWGRPWSTLWIHVTGELPAGWADVPGTAPEVAVDFGFGHGAGFQAEGLAWTPDGRTIKAVSPYNSHLPVTPGAPVDFYLECAANPNVGHTGFRPTPNGDPATAGTEPIYRLAQLELVLRDVAVWELQADLFTLGGLMAELPLASSRRAEILMALQRAVDVADPDDLAGTAPDARAELADVLSRPAAASAHRVAAVGHAHIDSAWLWPVRETIRKCARTFSNVLELAEADPDFRFACSSAQQYAWMKEHYPELFTRITAAVQRGQFVPVGGMWVESDTNMPGSEAMARQFVAGKGFFLENFGVETEEVWLPDSFGYSGALPQIVRASGSRWFLTQKISWNQVNTMPHHTFWWEGIDGSRVFTHFPPSDTYN</sequence>
<reference evidence="3" key="1">
    <citation type="submission" date="2020-02" db="EMBL/GenBank/DDBJ databases">
        <authorList>
            <person name="Meier V. D."/>
        </authorList>
    </citation>
    <scope>NUCLEOTIDE SEQUENCE</scope>
    <source>
        <strain evidence="3">AVDCRST_MAG48</strain>
    </source>
</reference>
<dbReference type="Gene3D" id="3.20.110.10">
    <property type="entry name" value="Glycoside hydrolase 38, N terminal domain"/>
    <property type="match status" value="1"/>
</dbReference>
<evidence type="ECO:0000313" key="3">
    <source>
        <dbReference type="EMBL" id="CAA9335606.1"/>
    </source>
</evidence>
<dbReference type="InterPro" id="IPR011330">
    <property type="entry name" value="Glyco_hydro/deAcase_b/a-brl"/>
</dbReference>
<proteinExistence type="predicted"/>
<dbReference type="GO" id="GO:0006013">
    <property type="term" value="P:mannose metabolic process"/>
    <property type="evidence" value="ECO:0007669"/>
    <property type="project" value="InterPro"/>
</dbReference>
<dbReference type="GO" id="GO:0004559">
    <property type="term" value="F:alpha-mannosidase activity"/>
    <property type="evidence" value="ECO:0007669"/>
    <property type="project" value="UniProtKB-EC"/>
</dbReference>
<feature type="non-terminal residue" evidence="3">
    <location>
        <position position="430"/>
    </location>
</feature>
<accession>A0A6J4LMF7</accession>
<gene>
    <name evidence="3" type="ORF">AVDCRST_MAG48-3363</name>
</gene>
<dbReference type="Pfam" id="PF22907">
    <property type="entry name" value="Ams1-like_1st"/>
    <property type="match status" value="1"/>
</dbReference>
<dbReference type="InterPro" id="IPR027291">
    <property type="entry name" value="Glyco_hydro_38_N_sf"/>
</dbReference>
<evidence type="ECO:0000259" key="1">
    <source>
        <dbReference type="Pfam" id="PF01074"/>
    </source>
</evidence>
<dbReference type="PANTHER" id="PTHR46017">
    <property type="entry name" value="ALPHA-MANNOSIDASE 2C1"/>
    <property type="match status" value="1"/>
</dbReference>
<dbReference type="PANTHER" id="PTHR46017:SF1">
    <property type="entry name" value="ALPHA-MANNOSIDASE 2C1"/>
    <property type="match status" value="1"/>
</dbReference>
<protein>
    <submittedName>
        <fullName evidence="3">GH38</fullName>
        <ecNumber evidence="3">3.2.1.24</ecNumber>
    </submittedName>
</protein>
<dbReference type="GO" id="GO:0009313">
    <property type="term" value="P:oligosaccharide catabolic process"/>
    <property type="evidence" value="ECO:0007669"/>
    <property type="project" value="TreeGrafter"/>
</dbReference>
<evidence type="ECO:0000259" key="2">
    <source>
        <dbReference type="Pfam" id="PF22907"/>
    </source>
</evidence>
<keyword evidence="3" id="KW-0378">Hydrolase</keyword>